<dbReference type="Proteomes" id="UP000051913">
    <property type="component" value="Unassembled WGS sequence"/>
</dbReference>
<dbReference type="AlphaFoldDB" id="A0A0R3M373"/>
<proteinExistence type="predicted"/>
<evidence type="ECO:0000313" key="2">
    <source>
        <dbReference type="Proteomes" id="UP000051913"/>
    </source>
</evidence>
<comment type="caution">
    <text evidence="1">The sequence shown here is derived from an EMBL/GenBank/DDBJ whole genome shotgun (WGS) entry which is preliminary data.</text>
</comment>
<name>A0A0R3M373_9BRAD</name>
<reference evidence="1 2" key="1">
    <citation type="submission" date="2014-03" db="EMBL/GenBank/DDBJ databases">
        <title>Bradyrhizobium valentinum sp. nov., isolated from effective nodules of Lupinus mariae-josephae, a lupine endemic of basic-lime soils in Eastern Spain.</title>
        <authorList>
            <person name="Duran D."/>
            <person name="Rey L."/>
            <person name="Navarro A."/>
            <person name="Busquets A."/>
            <person name="Imperial J."/>
            <person name="Ruiz-Argueso T."/>
        </authorList>
    </citation>
    <scope>NUCLEOTIDE SEQUENCE [LARGE SCALE GENOMIC DNA]</scope>
    <source>
        <strain evidence="1 2">LmjM3</strain>
    </source>
</reference>
<organism evidence="1 2">
    <name type="scientific">Bradyrhizobium valentinum</name>
    <dbReference type="NCBI Taxonomy" id="1518501"/>
    <lineage>
        <taxon>Bacteria</taxon>
        <taxon>Pseudomonadati</taxon>
        <taxon>Pseudomonadota</taxon>
        <taxon>Alphaproteobacteria</taxon>
        <taxon>Hyphomicrobiales</taxon>
        <taxon>Nitrobacteraceae</taxon>
        <taxon>Bradyrhizobium</taxon>
    </lineage>
</organism>
<sequence>MVVKTMKRYGVFWLRASKTFVVRNVEGVDVATDVERLTEAWEIAEALEREHAQRVAARKAAQAEAARVRALRQRSALVRA</sequence>
<keyword evidence="2" id="KW-1185">Reference proteome</keyword>
<evidence type="ECO:0000313" key="1">
    <source>
        <dbReference type="EMBL" id="KRR11526.1"/>
    </source>
</evidence>
<gene>
    <name evidence="1" type="ORF">CP49_17990</name>
</gene>
<protein>
    <submittedName>
        <fullName evidence="1">Uncharacterized protein</fullName>
    </submittedName>
</protein>
<dbReference type="EMBL" id="LLXX01000038">
    <property type="protein sequence ID" value="KRR11526.1"/>
    <property type="molecule type" value="Genomic_DNA"/>
</dbReference>
<accession>A0A0R3M373</accession>